<evidence type="ECO:0000313" key="13">
    <source>
        <dbReference type="EMBL" id="SDS74073.1"/>
    </source>
</evidence>
<dbReference type="EMBL" id="SODL02000004">
    <property type="protein sequence ID" value="MCP2368174.1"/>
    <property type="molecule type" value="Genomic_DNA"/>
</dbReference>
<evidence type="ECO:0000259" key="11">
    <source>
        <dbReference type="PROSITE" id="PS51094"/>
    </source>
</evidence>
<dbReference type="InterPro" id="IPR051351">
    <property type="entry name" value="Ascorbate-PTS_EIIA_comp"/>
</dbReference>
<keyword evidence="2" id="KW-0813">Transport</keyword>
<reference evidence="13" key="2">
    <citation type="submission" date="2016-10" db="EMBL/GenBank/DDBJ databases">
        <authorList>
            <person name="de Groot N.N."/>
        </authorList>
    </citation>
    <scope>NUCLEOTIDE SEQUENCE [LARGE SCALE GENOMIC DNA]</scope>
    <source>
        <strain evidence="13">CPCC 202695</strain>
    </source>
</reference>
<evidence type="ECO:0000256" key="4">
    <source>
        <dbReference type="ARBA" id="ARBA00022553"/>
    </source>
</evidence>
<dbReference type="GO" id="GO:0005737">
    <property type="term" value="C:cytoplasm"/>
    <property type="evidence" value="ECO:0007669"/>
    <property type="project" value="UniProtKB-SubCell"/>
</dbReference>
<keyword evidence="3" id="KW-0963">Cytoplasm</keyword>
<evidence type="ECO:0000256" key="2">
    <source>
        <dbReference type="ARBA" id="ARBA00022448"/>
    </source>
</evidence>
<name>A0A1H1UNN6_9MICO</name>
<comment type="function">
    <text evidence="8">The phosphoenolpyruvate-dependent sugar phosphotransferase system (sugar PTS), a major carbohydrate active transport system, catalyzes the phosphorylation of incoming sugar substrates concomitantly with their translocation across the cell membrane. The enzyme II UlaABC PTS system is involved in ascorbate transport.</text>
</comment>
<keyword evidence="4" id="KW-0597">Phosphoprotein</keyword>
<dbReference type="PANTHER" id="PTHR36203:SF1">
    <property type="entry name" value="ASCORBATE-SPECIFIC PTS SYSTEM EIIA COMPONENT"/>
    <property type="match status" value="1"/>
</dbReference>
<keyword evidence="5" id="KW-0808">Transferase</keyword>
<evidence type="ECO:0000256" key="3">
    <source>
        <dbReference type="ARBA" id="ARBA00022490"/>
    </source>
</evidence>
<gene>
    <name evidence="12" type="ORF">BCL57_002347</name>
    <name evidence="13" type="ORF">SAMN04489721_1828</name>
</gene>
<dbReference type="GO" id="GO:0016301">
    <property type="term" value="F:kinase activity"/>
    <property type="evidence" value="ECO:0007669"/>
    <property type="project" value="UniProtKB-KW"/>
</dbReference>
<dbReference type="AlphaFoldDB" id="A0A1H1UNN6"/>
<feature type="domain" description="PTS EIIA type-2" evidence="11">
    <location>
        <begin position="4"/>
        <end position="147"/>
    </location>
</feature>
<dbReference type="InterPro" id="IPR016152">
    <property type="entry name" value="PTrfase/Anion_transptr"/>
</dbReference>
<proteinExistence type="predicted"/>
<dbReference type="Pfam" id="PF00359">
    <property type="entry name" value="PTS_EIIA_2"/>
    <property type="match status" value="1"/>
</dbReference>
<evidence type="ECO:0000256" key="6">
    <source>
        <dbReference type="ARBA" id="ARBA00022683"/>
    </source>
</evidence>
<evidence type="ECO:0000256" key="8">
    <source>
        <dbReference type="ARBA" id="ARBA00037387"/>
    </source>
</evidence>
<evidence type="ECO:0000313" key="12">
    <source>
        <dbReference type="EMBL" id="MCP2368174.1"/>
    </source>
</evidence>
<evidence type="ECO:0000256" key="1">
    <source>
        <dbReference type="ARBA" id="ARBA00004496"/>
    </source>
</evidence>
<evidence type="ECO:0000256" key="9">
    <source>
        <dbReference type="ARBA" id="ARBA00041175"/>
    </source>
</evidence>
<protein>
    <recommendedName>
        <fullName evidence="9">Ascorbate-specific PTS system EIIA component</fullName>
    </recommendedName>
    <alternativeName>
        <fullName evidence="10">Ascorbate-specific phosphotransferase enzyme IIA component</fullName>
    </alternativeName>
</protein>
<keyword evidence="6" id="KW-0598">Phosphotransferase system</keyword>
<dbReference type="InterPro" id="IPR002178">
    <property type="entry name" value="PTS_EIIA_type-2_dom"/>
</dbReference>
<dbReference type="CDD" id="cd00211">
    <property type="entry name" value="PTS_IIA_fru"/>
    <property type="match status" value="1"/>
</dbReference>
<evidence type="ECO:0000256" key="7">
    <source>
        <dbReference type="ARBA" id="ARBA00022777"/>
    </source>
</evidence>
<evidence type="ECO:0000313" key="14">
    <source>
        <dbReference type="Proteomes" id="UP000199482"/>
    </source>
</evidence>
<evidence type="ECO:0000256" key="5">
    <source>
        <dbReference type="ARBA" id="ARBA00022679"/>
    </source>
</evidence>
<reference evidence="14" key="1">
    <citation type="submission" date="2016-10" db="EMBL/GenBank/DDBJ databases">
        <authorList>
            <person name="Varghese N."/>
            <person name="Submissions S."/>
        </authorList>
    </citation>
    <scope>NUCLEOTIDE SEQUENCE [LARGE SCALE GENOMIC DNA]</scope>
    <source>
        <strain evidence="14">CPCC 202695</strain>
    </source>
</reference>
<organism evidence="13 14">
    <name type="scientific">Agromyces flavus</name>
    <dbReference type="NCBI Taxonomy" id="589382"/>
    <lineage>
        <taxon>Bacteria</taxon>
        <taxon>Bacillati</taxon>
        <taxon>Actinomycetota</taxon>
        <taxon>Actinomycetes</taxon>
        <taxon>Micrococcales</taxon>
        <taxon>Microbacteriaceae</taxon>
        <taxon>Agromyces</taxon>
    </lineage>
</organism>
<dbReference type="PROSITE" id="PS51094">
    <property type="entry name" value="PTS_EIIA_TYPE_2"/>
    <property type="match status" value="1"/>
</dbReference>
<dbReference type="Gene3D" id="3.40.930.10">
    <property type="entry name" value="Mannitol-specific EII, Chain A"/>
    <property type="match status" value="1"/>
</dbReference>
<dbReference type="RefSeq" id="WP_092671270.1">
    <property type="nucleotide sequence ID" value="NZ_BMDN01000004.1"/>
</dbReference>
<dbReference type="PANTHER" id="PTHR36203">
    <property type="entry name" value="ASCORBATE-SPECIFIC PTS SYSTEM EIIA COMPONENT"/>
    <property type="match status" value="1"/>
</dbReference>
<keyword evidence="7" id="KW-0418">Kinase</keyword>
<evidence type="ECO:0000313" key="15">
    <source>
        <dbReference type="Proteomes" id="UP000893823"/>
    </source>
</evidence>
<dbReference type="EMBL" id="LT629755">
    <property type="protein sequence ID" value="SDS74073.1"/>
    <property type="molecule type" value="Genomic_DNA"/>
</dbReference>
<comment type="subcellular location">
    <subcellularLocation>
        <location evidence="1">Cytoplasm</location>
    </subcellularLocation>
</comment>
<dbReference type="GO" id="GO:0009401">
    <property type="term" value="P:phosphoenolpyruvate-dependent sugar phosphotransferase system"/>
    <property type="evidence" value="ECO:0007669"/>
    <property type="project" value="UniProtKB-KW"/>
</dbReference>
<dbReference type="SUPFAM" id="SSF55804">
    <property type="entry name" value="Phoshotransferase/anion transport protein"/>
    <property type="match status" value="1"/>
</dbReference>
<evidence type="ECO:0000256" key="10">
    <source>
        <dbReference type="ARBA" id="ARBA00042072"/>
    </source>
</evidence>
<dbReference type="OrthoDB" id="1634238at2"/>
<sequence>MTLPPLPDDAVILAARADDWRAAVREAGRGLARSGATREGYADRMIAVLEEFGAYIVIAPGLALAHARPGPDVVRSGLAVVTLAEPVAFGHPHNDPVRVVVGLAVSNAEEHVASVAGLANVFNERSAIDRLAGARSAADVIAVFDEGAEARREATDGTGAAS</sequence>
<keyword evidence="15" id="KW-1185">Reference proteome</keyword>
<dbReference type="Proteomes" id="UP000893823">
    <property type="component" value="Unassembled WGS sequence"/>
</dbReference>
<reference evidence="12" key="3">
    <citation type="submission" date="2022-06" db="EMBL/GenBank/DDBJ databases">
        <title>Genomic Encyclopedia of Type Strains, Phase III (KMG-III): the genomes of soil and plant-associated and newly described type strains.</title>
        <authorList>
            <person name="Whitman W."/>
        </authorList>
    </citation>
    <scope>NUCLEOTIDE SEQUENCE</scope>
    <source>
        <strain evidence="12">CPCC 202695</strain>
    </source>
</reference>
<dbReference type="Proteomes" id="UP000199482">
    <property type="component" value="Chromosome I"/>
</dbReference>
<dbReference type="STRING" id="589382.SAMN04489721_1828"/>
<accession>A0A1H1UNN6</accession>